<feature type="transmembrane region" description="Helical" evidence="16">
    <location>
        <begin position="106"/>
        <end position="126"/>
    </location>
</feature>
<evidence type="ECO:0000256" key="3">
    <source>
        <dbReference type="ARBA" id="ARBA00022475"/>
    </source>
</evidence>
<dbReference type="HAMAP" id="MF_00913">
    <property type="entry name" value="PGT_FtsW_proteobact"/>
    <property type="match status" value="1"/>
</dbReference>
<comment type="pathway">
    <text evidence="2 16">Cell wall biogenesis; peptidoglycan biosynthesis.</text>
</comment>
<comment type="function">
    <text evidence="16">Peptidoglycan polymerase that is essential for cell division.</text>
</comment>
<comment type="similarity">
    <text evidence="14 16">Belongs to the SEDS family. FtsW subfamily.</text>
</comment>
<evidence type="ECO:0000256" key="9">
    <source>
        <dbReference type="ARBA" id="ARBA00022984"/>
    </source>
</evidence>
<dbReference type="UniPathway" id="UPA00219"/>
<evidence type="ECO:0000256" key="15">
    <source>
        <dbReference type="ARBA" id="ARBA00049902"/>
    </source>
</evidence>
<dbReference type="GO" id="GO:0005886">
    <property type="term" value="C:plasma membrane"/>
    <property type="evidence" value="ECO:0007669"/>
    <property type="project" value="UniProtKB-SubCell"/>
</dbReference>
<dbReference type="RefSeq" id="WP_055450037.1">
    <property type="nucleotide sequence ID" value="NZ_CYHF01000003.1"/>
</dbReference>
<keyword evidence="7 16" id="KW-0812">Transmembrane</keyword>
<keyword evidence="4 16" id="KW-0132">Cell division</keyword>
<evidence type="ECO:0000256" key="4">
    <source>
        <dbReference type="ARBA" id="ARBA00022618"/>
    </source>
</evidence>
<dbReference type="GO" id="GO:0009252">
    <property type="term" value="P:peptidoglycan biosynthetic process"/>
    <property type="evidence" value="ECO:0007669"/>
    <property type="project" value="UniProtKB-UniRule"/>
</dbReference>
<evidence type="ECO:0000256" key="11">
    <source>
        <dbReference type="ARBA" id="ARBA00023136"/>
    </source>
</evidence>
<dbReference type="InterPro" id="IPR001182">
    <property type="entry name" value="FtsW/RodA"/>
</dbReference>
<feature type="transmembrane region" description="Helical" evidence="16">
    <location>
        <begin position="344"/>
        <end position="365"/>
    </location>
</feature>
<keyword evidence="12 16" id="KW-0131">Cell cycle</keyword>
<name>A0A0K6HXK3_9BURK</name>
<keyword evidence="13 16" id="KW-0961">Cell wall biogenesis/degradation</keyword>
<proteinExistence type="inferred from homology"/>
<dbReference type="EC" id="2.4.99.28" evidence="16"/>
<keyword evidence="11 16" id="KW-0472">Membrane</keyword>
<feature type="transmembrane region" description="Helical" evidence="16">
    <location>
        <begin position="41"/>
        <end position="61"/>
    </location>
</feature>
<evidence type="ECO:0000256" key="10">
    <source>
        <dbReference type="ARBA" id="ARBA00022989"/>
    </source>
</evidence>
<feature type="transmembrane region" description="Helical" evidence="16">
    <location>
        <begin position="173"/>
        <end position="191"/>
    </location>
</feature>
<evidence type="ECO:0000256" key="7">
    <source>
        <dbReference type="ARBA" id="ARBA00022692"/>
    </source>
</evidence>
<evidence type="ECO:0000256" key="8">
    <source>
        <dbReference type="ARBA" id="ARBA00022960"/>
    </source>
</evidence>
<keyword evidence="16" id="KW-0997">Cell inner membrane</keyword>
<dbReference type="NCBIfam" id="TIGR02614">
    <property type="entry name" value="ftsW"/>
    <property type="match status" value="1"/>
</dbReference>
<dbReference type="GO" id="GO:0043093">
    <property type="term" value="P:FtsZ-dependent cytokinesis"/>
    <property type="evidence" value="ECO:0007669"/>
    <property type="project" value="UniProtKB-UniRule"/>
</dbReference>
<feature type="transmembrane region" description="Helical" evidence="16">
    <location>
        <begin position="197"/>
        <end position="213"/>
    </location>
</feature>
<keyword evidence="5 16" id="KW-0328">Glycosyltransferase</keyword>
<sequence length="411" mass="45377">MLERVLPWFGRKRGKAAADLPVRVGHMAPRNSRMLEYDQNLVWVTLLLLAYGLVMVYSATISFHDSPRYAQWSPYHYFVRDLFSIAAALLASWIVVQIPMSVLQTWSMRLFFLSLIGLVLVLLPHIGKDVNGSKRWVVFPGGLNFQPSELVKLTALLYTADFMVRKQDVKQSLVKTFLPMMAVMMLVGILLLAEPDMGAFLVIASLTMAILFLGGANGKLFAVSSVAVIGAFVLMIVLSPWRRDRIFAYLNPWSESNALGSAYQLSHALIAMGRGEWFGVGLGGSIEKLHYLPEAHTDFLLAIIGEELGLVGVGVVIFAFYWIVRRAFDIGRQALVLDRMYSALVAQGVGVWIGGQAFINIGVNLGLLPTKGLTLPLMSYGGSALLLNCMAIAVLLRVDFENRVLMRGGHV</sequence>
<feature type="transmembrane region" description="Helical" evidence="16">
    <location>
        <begin position="377"/>
        <end position="398"/>
    </location>
</feature>
<dbReference type="GO" id="GO:0071555">
    <property type="term" value="P:cell wall organization"/>
    <property type="evidence" value="ECO:0007669"/>
    <property type="project" value="UniProtKB-KW"/>
</dbReference>
<evidence type="ECO:0000256" key="5">
    <source>
        <dbReference type="ARBA" id="ARBA00022676"/>
    </source>
</evidence>
<keyword evidence="10 16" id="KW-1133">Transmembrane helix</keyword>
<keyword evidence="3 16" id="KW-1003">Cell membrane</keyword>
<evidence type="ECO:0000256" key="6">
    <source>
        <dbReference type="ARBA" id="ARBA00022679"/>
    </source>
</evidence>
<evidence type="ECO:0000256" key="13">
    <source>
        <dbReference type="ARBA" id="ARBA00023316"/>
    </source>
</evidence>
<keyword evidence="6 16" id="KW-0808">Transferase</keyword>
<feature type="transmembrane region" description="Helical" evidence="16">
    <location>
        <begin position="299"/>
        <end position="324"/>
    </location>
</feature>
<evidence type="ECO:0000256" key="2">
    <source>
        <dbReference type="ARBA" id="ARBA00004752"/>
    </source>
</evidence>
<dbReference type="PANTHER" id="PTHR30474:SF2">
    <property type="entry name" value="PEPTIDOGLYCAN GLYCOSYLTRANSFERASE FTSW-RELATED"/>
    <property type="match status" value="1"/>
</dbReference>
<dbReference type="GO" id="GO:0032153">
    <property type="term" value="C:cell division site"/>
    <property type="evidence" value="ECO:0007669"/>
    <property type="project" value="UniProtKB-UniRule"/>
</dbReference>
<dbReference type="GO" id="GO:0008955">
    <property type="term" value="F:peptidoglycan glycosyltransferase activity"/>
    <property type="evidence" value="ECO:0007669"/>
    <property type="project" value="UniProtKB-UniRule"/>
</dbReference>
<comment type="subcellular location">
    <subcellularLocation>
        <location evidence="16">Cell inner membrane</location>
        <topology evidence="16">Multi-pass membrane protein</topology>
    </subcellularLocation>
    <subcellularLocation>
        <location evidence="1">Cell membrane</location>
        <topology evidence="1">Multi-pass membrane protein</topology>
    </subcellularLocation>
    <text evidence="16">Localizes to the division septum.</text>
</comment>
<evidence type="ECO:0000256" key="12">
    <source>
        <dbReference type="ARBA" id="ARBA00023306"/>
    </source>
</evidence>
<dbReference type="PANTHER" id="PTHR30474">
    <property type="entry name" value="CELL CYCLE PROTEIN"/>
    <property type="match status" value="1"/>
</dbReference>
<reference evidence="18" key="1">
    <citation type="submission" date="2015-08" db="EMBL/GenBank/DDBJ databases">
        <authorList>
            <person name="Varghese N."/>
        </authorList>
    </citation>
    <scope>NUCLEOTIDE SEQUENCE [LARGE SCALE GENOMIC DNA]</scope>
    <source>
        <strain evidence="18">DSM 18181</strain>
    </source>
</reference>
<comment type="catalytic activity">
    <reaction evidence="15 16">
        <text>[GlcNAc-(1-&gt;4)-Mur2Ac(oyl-L-Ala-gamma-D-Glu-L-Lys-D-Ala-D-Ala)](n)-di-trans,octa-cis-undecaprenyl diphosphate + beta-D-GlcNAc-(1-&gt;4)-Mur2Ac(oyl-L-Ala-gamma-D-Glu-L-Lys-D-Ala-D-Ala)-di-trans,octa-cis-undecaprenyl diphosphate = [GlcNAc-(1-&gt;4)-Mur2Ac(oyl-L-Ala-gamma-D-Glu-L-Lys-D-Ala-D-Ala)](n+1)-di-trans,octa-cis-undecaprenyl diphosphate + di-trans,octa-cis-undecaprenyl diphosphate + H(+)</text>
        <dbReference type="Rhea" id="RHEA:23708"/>
        <dbReference type="Rhea" id="RHEA-COMP:9602"/>
        <dbReference type="Rhea" id="RHEA-COMP:9603"/>
        <dbReference type="ChEBI" id="CHEBI:15378"/>
        <dbReference type="ChEBI" id="CHEBI:58405"/>
        <dbReference type="ChEBI" id="CHEBI:60033"/>
        <dbReference type="ChEBI" id="CHEBI:78435"/>
        <dbReference type="EC" id="2.4.99.28"/>
    </reaction>
</comment>
<keyword evidence="18" id="KW-1185">Reference proteome</keyword>
<dbReference type="GO" id="GO:0008360">
    <property type="term" value="P:regulation of cell shape"/>
    <property type="evidence" value="ECO:0007669"/>
    <property type="project" value="UniProtKB-KW"/>
</dbReference>
<dbReference type="InterPro" id="IPR013437">
    <property type="entry name" value="FtsW"/>
</dbReference>
<keyword evidence="8 16" id="KW-0133">Cell shape</keyword>
<feature type="transmembrane region" description="Helical" evidence="16">
    <location>
        <begin position="82"/>
        <end position="100"/>
    </location>
</feature>
<dbReference type="Proteomes" id="UP000183649">
    <property type="component" value="Unassembled WGS sequence"/>
</dbReference>
<dbReference type="AlphaFoldDB" id="A0A0K6HXK3"/>
<dbReference type="InterPro" id="IPR018365">
    <property type="entry name" value="Cell_cycle_FtsW-rel_CS"/>
</dbReference>
<feature type="transmembrane region" description="Helical" evidence="16">
    <location>
        <begin position="220"/>
        <end position="241"/>
    </location>
</feature>
<evidence type="ECO:0000256" key="16">
    <source>
        <dbReference type="HAMAP-Rule" id="MF_00913"/>
    </source>
</evidence>
<dbReference type="EMBL" id="CYHF01000003">
    <property type="protein sequence ID" value="CUA95772.1"/>
    <property type="molecule type" value="Genomic_DNA"/>
</dbReference>
<keyword evidence="9 16" id="KW-0573">Peptidoglycan synthesis</keyword>
<evidence type="ECO:0000313" key="18">
    <source>
        <dbReference type="Proteomes" id="UP000183649"/>
    </source>
</evidence>
<evidence type="ECO:0000256" key="14">
    <source>
        <dbReference type="ARBA" id="ARBA00038053"/>
    </source>
</evidence>
<dbReference type="STRING" id="339866.GCA_001418255_01127"/>
<organism evidence="17 18">
    <name type="scientific">Thiomonas bhubaneswarensis</name>
    <dbReference type="NCBI Taxonomy" id="339866"/>
    <lineage>
        <taxon>Bacteria</taxon>
        <taxon>Pseudomonadati</taxon>
        <taxon>Pseudomonadota</taxon>
        <taxon>Betaproteobacteria</taxon>
        <taxon>Burkholderiales</taxon>
        <taxon>Thiomonas</taxon>
    </lineage>
</organism>
<accession>A0A0K6HXK3</accession>
<protein>
    <recommendedName>
        <fullName evidence="16">Probable peptidoglycan glycosyltransferase FtsW</fullName>
        <shortName evidence="16">PGT</shortName>
        <ecNumber evidence="16">2.4.99.28</ecNumber>
    </recommendedName>
    <alternativeName>
        <fullName evidence="16">Cell division protein FtsW</fullName>
    </alternativeName>
    <alternativeName>
        <fullName evidence="16">Cell wall polymerase</fullName>
    </alternativeName>
    <alternativeName>
        <fullName evidence="16">Peptidoglycan polymerase</fullName>
        <shortName evidence="16">PG polymerase</shortName>
    </alternativeName>
</protein>
<dbReference type="PROSITE" id="PS00428">
    <property type="entry name" value="FTSW_RODA_SPOVE"/>
    <property type="match status" value="1"/>
</dbReference>
<gene>
    <name evidence="16" type="primary">ftsW</name>
    <name evidence="17" type="ORF">Ga0061069_103248</name>
</gene>
<evidence type="ECO:0000256" key="1">
    <source>
        <dbReference type="ARBA" id="ARBA00004651"/>
    </source>
</evidence>
<dbReference type="OrthoDB" id="9768187at2"/>
<dbReference type="GO" id="GO:0015648">
    <property type="term" value="F:lipid-linked peptidoglycan transporter activity"/>
    <property type="evidence" value="ECO:0007669"/>
    <property type="project" value="TreeGrafter"/>
</dbReference>
<evidence type="ECO:0000313" key="17">
    <source>
        <dbReference type="EMBL" id="CUA95772.1"/>
    </source>
</evidence>
<dbReference type="Pfam" id="PF01098">
    <property type="entry name" value="FTSW_RODA_SPOVE"/>
    <property type="match status" value="1"/>
</dbReference>